<organism evidence="2 3">
    <name type="scientific">Ajellomyces capsulatus (strain H143)</name>
    <name type="common">Darling's disease fungus</name>
    <name type="synonym">Histoplasma capsulatum</name>
    <dbReference type="NCBI Taxonomy" id="544712"/>
    <lineage>
        <taxon>Eukaryota</taxon>
        <taxon>Fungi</taxon>
        <taxon>Dikarya</taxon>
        <taxon>Ascomycota</taxon>
        <taxon>Pezizomycotina</taxon>
        <taxon>Eurotiomycetes</taxon>
        <taxon>Eurotiomycetidae</taxon>
        <taxon>Onygenales</taxon>
        <taxon>Ajellomycetaceae</taxon>
        <taxon>Histoplasma</taxon>
    </lineage>
</organism>
<protein>
    <submittedName>
        <fullName evidence="2">Uncharacterized protein</fullName>
    </submittedName>
</protein>
<reference evidence="3" key="1">
    <citation type="submission" date="2009-05" db="EMBL/GenBank/DDBJ databases">
        <title>The genome sequence of Ajellomyces capsulatus strain H143.</title>
        <authorList>
            <person name="Champion M."/>
            <person name="Cuomo C.A."/>
            <person name="Ma L.-J."/>
            <person name="Henn M.R."/>
            <person name="Sil A."/>
            <person name="Goldman B."/>
            <person name="Young S.K."/>
            <person name="Kodira C.D."/>
            <person name="Zeng Q."/>
            <person name="Koehrsen M."/>
            <person name="Alvarado L."/>
            <person name="Berlin A.M."/>
            <person name="Borenstein D."/>
            <person name="Chen Z."/>
            <person name="Engels R."/>
            <person name="Freedman E."/>
            <person name="Gellesch M."/>
            <person name="Goldberg J."/>
            <person name="Griggs A."/>
            <person name="Gujja S."/>
            <person name="Heiman D.I."/>
            <person name="Hepburn T.A."/>
            <person name="Howarth C."/>
            <person name="Jen D."/>
            <person name="Larson L."/>
            <person name="Lewis B."/>
            <person name="Mehta T."/>
            <person name="Park D."/>
            <person name="Pearson M."/>
            <person name="Roberts A."/>
            <person name="Saif S."/>
            <person name="Shea T.D."/>
            <person name="Shenoy N."/>
            <person name="Sisk P."/>
            <person name="Stolte C."/>
            <person name="Sykes S."/>
            <person name="Walk T."/>
            <person name="White J."/>
            <person name="Yandava C."/>
            <person name="Klein B."/>
            <person name="McEwen J.G."/>
            <person name="Puccia R."/>
            <person name="Goldman G.H."/>
            <person name="Felipe M.S."/>
            <person name="Nino-Vega G."/>
            <person name="San-Blas G."/>
            <person name="Taylor J.W."/>
            <person name="Mendoza L."/>
            <person name="Galagan J.E."/>
            <person name="Nusbaum C."/>
            <person name="Birren B.W."/>
        </authorList>
    </citation>
    <scope>NUCLEOTIDE SEQUENCE [LARGE SCALE GENOMIC DNA]</scope>
    <source>
        <strain evidence="3">H143</strain>
    </source>
</reference>
<evidence type="ECO:0000313" key="2">
    <source>
        <dbReference type="EMBL" id="EER42586.1"/>
    </source>
</evidence>
<dbReference type="AlphaFoldDB" id="C6H8F3"/>
<feature type="compositionally biased region" description="Low complexity" evidence="1">
    <location>
        <begin position="44"/>
        <end position="58"/>
    </location>
</feature>
<evidence type="ECO:0000256" key="1">
    <source>
        <dbReference type="SAM" id="MobiDB-lite"/>
    </source>
</evidence>
<name>C6H8F3_AJECH</name>
<feature type="region of interest" description="Disordered" evidence="1">
    <location>
        <begin position="40"/>
        <end position="61"/>
    </location>
</feature>
<sequence>MAMFCKNQIFSSRDELNVERTTTKKKYVVVGACHCRPRRGAIGSPSQPAHQQQSAATSLRAVTGQSRTRCSRVRTWQSCTKPGSTRQFSRKQSSSLFTNSVLENLSCSSAGMGHIVSEAFQATTETQYQNTFPTDFNNRLLVHILFLYLHSPLPQQSPPLPATLISLLTDRLRPIGPSQECQ</sequence>
<proteinExistence type="predicted"/>
<accession>C6H8F3</accession>
<dbReference type="EMBL" id="GG692421">
    <property type="protein sequence ID" value="EER42586.1"/>
    <property type="molecule type" value="Genomic_DNA"/>
</dbReference>
<dbReference type="VEuPathDB" id="FungiDB:HCDG_02484"/>
<dbReference type="Proteomes" id="UP000002624">
    <property type="component" value="Unassembled WGS sequence"/>
</dbReference>
<evidence type="ECO:0000313" key="3">
    <source>
        <dbReference type="Proteomes" id="UP000002624"/>
    </source>
</evidence>
<gene>
    <name evidence="2" type="ORF">HCDG_02484</name>
</gene>
<dbReference type="HOGENOM" id="CLU_1481559_0_0_1"/>